<organism evidence="1 2">
    <name type="scientific">Herbihabitans rhizosphaerae</name>
    <dbReference type="NCBI Taxonomy" id="1872711"/>
    <lineage>
        <taxon>Bacteria</taxon>
        <taxon>Bacillati</taxon>
        <taxon>Actinomycetota</taxon>
        <taxon>Actinomycetes</taxon>
        <taxon>Pseudonocardiales</taxon>
        <taxon>Pseudonocardiaceae</taxon>
        <taxon>Herbihabitans</taxon>
    </lineage>
</organism>
<evidence type="ECO:0000313" key="2">
    <source>
        <dbReference type="Proteomes" id="UP000294257"/>
    </source>
</evidence>
<reference evidence="1 2" key="1">
    <citation type="submission" date="2019-02" db="EMBL/GenBank/DDBJ databases">
        <title>Genomic Encyclopedia of Type Strains, Phase IV (KMG-IV): sequencing the most valuable type-strain genomes for metagenomic binning, comparative biology and taxonomic classification.</title>
        <authorList>
            <person name="Goeker M."/>
        </authorList>
    </citation>
    <scope>NUCLEOTIDE SEQUENCE [LARGE SCALE GENOMIC DNA]</scope>
    <source>
        <strain evidence="1 2">DSM 101727</strain>
    </source>
</reference>
<name>A0A4Q7KEU7_9PSEU</name>
<keyword evidence="2" id="KW-1185">Reference proteome</keyword>
<dbReference type="EMBL" id="SGWQ01000011">
    <property type="protein sequence ID" value="RZS32785.1"/>
    <property type="molecule type" value="Genomic_DNA"/>
</dbReference>
<proteinExistence type="predicted"/>
<accession>A0A4Q7KEU7</accession>
<protein>
    <submittedName>
        <fullName evidence="1">Uncharacterized protein</fullName>
    </submittedName>
</protein>
<sequence>MILRYPSLNRLGVVKSLTRERRLRLAQYLEAEALAKKLPAMRVREYLDWLAIPEWIAPALAATRRTGAEPDEVLPERSEDAEVRAWLRVFVARASLGRQLLVASGIERFPWLSCEARSSGWLDELIDAKGYGPTVVSRDRGALVVFYQEEHEYQAFLARQD</sequence>
<evidence type="ECO:0000313" key="1">
    <source>
        <dbReference type="EMBL" id="RZS32785.1"/>
    </source>
</evidence>
<dbReference type="Proteomes" id="UP000294257">
    <property type="component" value="Unassembled WGS sequence"/>
</dbReference>
<gene>
    <name evidence="1" type="ORF">EV193_111170</name>
</gene>
<comment type="caution">
    <text evidence="1">The sequence shown here is derived from an EMBL/GenBank/DDBJ whole genome shotgun (WGS) entry which is preliminary data.</text>
</comment>
<dbReference type="AlphaFoldDB" id="A0A4Q7KEU7"/>